<dbReference type="BioCyc" id="LACI272621:G1G49-1540-MONOMER"/>
<keyword evidence="9" id="KW-1133">Transmembrane helix</keyword>
<evidence type="ECO:0000256" key="5">
    <source>
        <dbReference type="ARBA" id="ARBA00022679"/>
    </source>
</evidence>
<dbReference type="Pfam" id="PF00367">
    <property type="entry name" value="PTS_EIIB"/>
    <property type="match status" value="1"/>
</dbReference>
<keyword evidence="10" id="KW-0472">Membrane</keyword>
<keyword evidence="3" id="KW-1003">Cell membrane</keyword>
<dbReference type="Proteomes" id="UP000006381">
    <property type="component" value="Chromosome"/>
</dbReference>
<keyword evidence="6" id="KW-0598">Phosphotransferase system</keyword>
<dbReference type="PANTHER" id="PTHR30175:SF1">
    <property type="entry name" value="PTS SYSTEM ARBUTIN-, CELLOBIOSE-, AND SALICIN-SPECIFIC EIIBC COMPONENT-RELATED"/>
    <property type="match status" value="1"/>
</dbReference>
<dbReference type="GeneID" id="93289359"/>
<feature type="domain" description="PTS EIIB type-1" evidence="12">
    <location>
        <begin position="4"/>
        <end position="67"/>
    </location>
</feature>
<keyword evidence="2" id="KW-0813">Transport</keyword>
<dbReference type="RefSeq" id="WP_003548405.1">
    <property type="nucleotide sequence ID" value="NC_006814.3"/>
</dbReference>
<dbReference type="KEGG" id="lac:LBA1576"/>
<dbReference type="STRING" id="272621.LBA1576"/>
<proteinExistence type="predicted"/>
<evidence type="ECO:0000259" key="12">
    <source>
        <dbReference type="PROSITE" id="PS51098"/>
    </source>
</evidence>
<dbReference type="PROSITE" id="PS51098">
    <property type="entry name" value="PTS_EIIB_TYPE_1"/>
    <property type="match status" value="1"/>
</dbReference>
<evidence type="ECO:0000256" key="8">
    <source>
        <dbReference type="ARBA" id="ARBA00022777"/>
    </source>
</evidence>
<sequence>MNDSELAQKILELIGGEKNIDNVTHCVTRLRITIKDKSKIKNTQIQGLPGVLGTNMVGEQYQIILGG</sequence>
<evidence type="ECO:0000313" key="14">
    <source>
        <dbReference type="Proteomes" id="UP000006381"/>
    </source>
</evidence>
<evidence type="ECO:0000256" key="3">
    <source>
        <dbReference type="ARBA" id="ARBA00022475"/>
    </source>
</evidence>
<feature type="active site" description="Phosphocysteine intermediate; for EIIB activity" evidence="11">
    <location>
        <position position="26"/>
    </location>
</feature>
<keyword evidence="14" id="KW-1185">Reference proteome</keyword>
<dbReference type="CDD" id="cd00212">
    <property type="entry name" value="PTS_IIB_glc"/>
    <property type="match status" value="1"/>
</dbReference>
<keyword evidence="8" id="KW-0418">Kinase</keyword>
<evidence type="ECO:0000313" key="13">
    <source>
        <dbReference type="EMBL" id="AAV43393.1"/>
    </source>
</evidence>
<evidence type="ECO:0000256" key="4">
    <source>
        <dbReference type="ARBA" id="ARBA00022597"/>
    </source>
</evidence>
<keyword evidence="4" id="KW-0762">Sugar transport</keyword>
<evidence type="ECO:0000256" key="10">
    <source>
        <dbReference type="ARBA" id="ARBA00023136"/>
    </source>
</evidence>
<dbReference type="InterPro" id="IPR018113">
    <property type="entry name" value="PTrfase_EIIB_Cys"/>
</dbReference>
<protein>
    <submittedName>
        <fullName evidence="13">Beta-glucoside-specific enzyme II</fullName>
    </submittedName>
</protein>
<dbReference type="GO" id="GO:0015771">
    <property type="term" value="P:trehalose transport"/>
    <property type="evidence" value="ECO:0007669"/>
    <property type="project" value="TreeGrafter"/>
</dbReference>
<organism evidence="14">
    <name type="scientific">Lactobacillus acidophilus (strain ATCC 700396 / NCK56 / N2 / NCFM)</name>
    <dbReference type="NCBI Taxonomy" id="272621"/>
    <lineage>
        <taxon>Bacteria</taxon>
        <taxon>Bacillati</taxon>
        <taxon>Bacillota</taxon>
        <taxon>Bacilli</taxon>
        <taxon>Lactobacillales</taxon>
        <taxon>Lactobacillaceae</taxon>
        <taxon>Lactobacillus</taxon>
    </lineage>
</organism>
<dbReference type="PROSITE" id="PS01035">
    <property type="entry name" value="PTS_EIIB_TYPE_1_CYS"/>
    <property type="match status" value="1"/>
</dbReference>
<dbReference type="InterPro" id="IPR001996">
    <property type="entry name" value="PTS_IIB_1"/>
</dbReference>
<dbReference type="HOGENOM" id="CLU_012312_8_5_9"/>
<comment type="subcellular location">
    <subcellularLocation>
        <location evidence="1">Cell membrane</location>
        <topology evidence="1">Multi-pass membrane protein</topology>
    </subcellularLocation>
</comment>
<dbReference type="GO" id="GO:0090589">
    <property type="term" value="F:protein-phosphocysteine-trehalose phosphotransferase system transporter activity"/>
    <property type="evidence" value="ECO:0007669"/>
    <property type="project" value="TreeGrafter"/>
</dbReference>
<dbReference type="AlphaFoldDB" id="Q5FIT1"/>
<dbReference type="GO" id="GO:0009401">
    <property type="term" value="P:phosphoenolpyruvate-dependent sugar phosphotransferase system"/>
    <property type="evidence" value="ECO:0007669"/>
    <property type="project" value="UniProtKB-KW"/>
</dbReference>
<evidence type="ECO:0000256" key="9">
    <source>
        <dbReference type="ARBA" id="ARBA00022989"/>
    </source>
</evidence>
<dbReference type="eggNOG" id="COG1264">
    <property type="taxonomic scope" value="Bacteria"/>
</dbReference>
<dbReference type="OrthoDB" id="9769191at2"/>
<dbReference type="Gene3D" id="3.30.1360.60">
    <property type="entry name" value="Glucose permease domain IIB"/>
    <property type="match status" value="1"/>
</dbReference>
<dbReference type="PANTHER" id="PTHR30175">
    <property type="entry name" value="PHOSPHOTRANSFERASE SYSTEM TRANSPORT PROTEIN"/>
    <property type="match status" value="1"/>
</dbReference>
<evidence type="ECO:0000256" key="7">
    <source>
        <dbReference type="ARBA" id="ARBA00022692"/>
    </source>
</evidence>
<dbReference type="GO" id="GO:0005886">
    <property type="term" value="C:plasma membrane"/>
    <property type="evidence" value="ECO:0007669"/>
    <property type="project" value="UniProtKB-SubCell"/>
</dbReference>
<dbReference type="PATRIC" id="fig|272621.13.peg.1498"/>
<name>Q5FIT1_LACAC</name>
<evidence type="ECO:0000256" key="1">
    <source>
        <dbReference type="ARBA" id="ARBA00004651"/>
    </source>
</evidence>
<dbReference type="GO" id="GO:0016301">
    <property type="term" value="F:kinase activity"/>
    <property type="evidence" value="ECO:0007669"/>
    <property type="project" value="UniProtKB-KW"/>
</dbReference>
<dbReference type="GO" id="GO:0008982">
    <property type="term" value="F:protein-N(PI)-phosphohistidine-sugar phosphotransferase activity"/>
    <property type="evidence" value="ECO:0007669"/>
    <property type="project" value="InterPro"/>
</dbReference>
<dbReference type="InterPro" id="IPR036878">
    <property type="entry name" value="Glu_permease_IIB"/>
</dbReference>
<dbReference type="EMBL" id="CP000033">
    <property type="protein sequence ID" value="AAV43393.1"/>
    <property type="molecule type" value="Genomic_DNA"/>
</dbReference>
<dbReference type="FunFam" id="3.30.1360.60:FF:000001">
    <property type="entry name" value="PTS system glucose-specific IIBC component PtsG"/>
    <property type="match status" value="1"/>
</dbReference>
<dbReference type="InterPro" id="IPR050558">
    <property type="entry name" value="PTS_Sugar-Specific_Components"/>
</dbReference>
<gene>
    <name evidence="13" type="ordered locus">LBA1576</name>
</gene>
<evidence type="ECO:0000256" key="6">
    <source>
        <dbReference type="ARBA" id="ARBA00022683"/>
    </source>
</evidence>
<keyword evidence="5" id="KW-0808">Transferase</keyword>
<accession>Q5FIT1</accession>
<evidence type="ECO:0000256" key="2">
    <source>
        <dbReference type="ARBA" id="ARBA00022448"/>
    </source>
</evidence>
<reference evidence="13 14" key="1">
    <citation type="journal article" date="2005" name="Proc. Natl. Acad. Sci. U.S.A.">
        <title>Complete genome sequence of the probiotic lactic acid bacterium Lactobacillus acidophilus NCFM.</title>
        <authorList>
            <person name="Altermann E."/>
            <person name="Russell W.M."/>
            <person name="Azcarate-Peril M.A."/>
            <person name="Barrangou R."/>
            <person name="Buck B.L."/>
            <person name="McAuliffe O."/>
            <person name="Souther N."/>
            <person name="Dobson A."/>
            <person name="Duong T."/>
            <person name="Callanan M."/>
            <person name="Lick S."/>
            <person name="Hamrick A."/>
            <person name="Cano R."/>
            <person name="Klaenhammer T.R."/>
        </authorList>
    </citation>
    <scope>NUCLEOTIDE SEQUENCE [LARGE SCALE GENOMIC DNA]</scope>
    <source>
        <strain evidence="14">ATCC 700396 / NCK56 / N2 / NCFM</strain>
    </source>
</reference>
<evidence type="ECO:0000256" key="11">
    <source>
        <dbReference type="PROSITE-ProRule" id="PRU00421"/>
    </source>
</evidence>
<keyword evidence="7" id="KW-0812">Transmembrane</keyword>
<dbReference type="SUPFAM" id="SSF55604">
    <property type="entry name" value="Glucose permease domain IIB"/>
    <property type="match status" value="1"/>
</dbReference>